<reference evidence="1 2" key="1">
    <citation type="submission" date="2021-07" db="EMBL/GenBank/DDBJ databases">
        <authorList>
            <consortium name="Genoscope - CEA"/>
            <person name="William W."/>
        </authorList>
    </citation>
    <scope>NUCLEOTIDE SEQUENCE [LARGE SCALE GENOMIC DNA]</scope>
</reference>
<dbReference type="AlphaFoldDB" id="A0A8D9D9Y1"/>
<dbReference type="Gramene" id="A06p56550.2_BraZ1">
    <property type="protein sequence ID" value="A06p56550.2_BraZ1.CDS"/>
    <property type="gene ID" value="A06g56550.2_BraZ1"/>
</dbReference>
<sequence length="81" mass="9137">MEKSVGIAPANDILIQMITRDEICVNFDKFSIGSQMFRFQSVEDFEANCNMSGDLYDGVGHMKLIEFEDRHIVDITSGTSK</sequence>
<accession>A0A8D9D9Y1</accession>
<organism evidence="1 2">
    <name type="scientific">Brassica campestris</name>
    <name type="common">Field mustard</name>
    <dbReference type="NCBI Taxonomy" id="3711"/>
    <lineage>
        <taxon>Eukaryota</taxon>
        <taxon>Viridiplantae</taxon>
        <taxon>Streptophyta</taxon>
        <taxon>Embryophyta</taxon>
        <taxon>Tracheophyta</taxon>
        <taxon>Spermatophyta</taxon>
        <taxon>Magnoliopsida</taxon>
        <taxon>eudicotyledons</taxon>
        <taxon>Gunneridae</taxon>
        <taxon>Pentapetalae</taxon>
        <taxon>rosids</taxon>
        <taxon>malvids</taxon>
        <taxon>Brassicales</taxon>
        <taxon>Brassicaceae</taxon>
        <taxon>Brassiceae</taxon>
        <taxon>Brassica</taxon>
    </lineage>
</organism>
<name>A0A8D9D9Y1_BRACM</name>
<dbReference type="EMBL" id="LS974622">
    <property type="protein sequence ID" value="CAG7873415.1"/>
    <property type="molecule type" value="Genomic_DNA"/>
</dbReference>
<dbReference type="Proteomes" id="UP000694005">
    <property type="component" value="Chromosome A06"/>
</dbReference>
<protein>
    <submittedName>
        <fullName evidence="1">Uncharacterized protein</fullName>
    </submittedName>
</protein>
<evidence type="ECO:0000313" key="2">
    <source>
        <dbReference type="Proteomes" id="UP000694005"/>
    </source>
</evidence>
<evidence type="ECO:0000313" key="1">
    <source>
        <dbReference type="EMBL" id="CAG7873415.1"/>
    </source>
</evidence>
<gene>
    <name evidence="1" type="ORF">BRAPAZ1V2_A06P56550.2</name>
</gene>
<proteinExistence type="predicted"/>